<keyword evidence="3" id="KW-0808">Transferase</keyword>
<dbReference type="SUPFAM" id="SSF56112">
    <property type="entry name" value="Protein kinase-like (PK-like)"/>
    <property type="match status" value="1"/>
</dbReference>
<evidence type="ECO:0000256" key="5">
    <source>
        <dbReference type="ARBA" id="ARBA00022777"/>
    </source>
</evidence>
<dbReference type="GO" id="GO:0004674">
    <property type="term" value="F:protein serine/threonine kinase activity"/>
    <property type="evidence" value="ECO:0007669"/>
    <property type="project" value="UniProtKB-KW"/>
</dbReference>
<comment type="caution">
    <text evidence="7">The sequence shown here is derived from an EMBL/GenBank/DDBJ whole genome shotgun (WGS) entry which is preliminary data.</text>
</comment>
<dbReference type="InterPro" id="IPR011009">
    <property type="entry name" value="Kinase-like_dom_sf"/>
</dbReference>
<keyword evidence="2" id="KW-0723">Serine/threonine-protein kinase</keyword>
<protein>
    <recommendedName>
        <fullName evidence="1">non-specific serine/threonine protein kinase</fullName>
        <ecNumber evidence="1">2.7.11.1</ecNumber>
    </recommendedName>
</protein>
<keyword evidence="8" id="KW-1185">Reference proteome</keyword>
<evidence type="ECO:0000313" key="8">
    <source>
        <dbReference type="Proteomes" id="UP000266861"/>
    </source>
</evidence>
<evidence type="ECO:0000256" key="1">
    <source>
        <dbReference type="ARBA" id="ARBA00012513"/>
    </source>
</evidence>
<dbReference type="GO" id="GO:0035556">
    <property type="term" value="P:intracellular signal transduction"/>
    <property type="evidence" value="ECO:0007669"/>
    <property type="project" value="TreeGrafter"/>
</dbReference>
<sequence>MGNIYKGIVTPSPELNSATAMEKQNFQDSYQDTLEHDQETPRLLTIVEGRKIDVANYQSKPHCVVEFEQHEVVTKETIKQYMSRDGRSIDFLDIERAANFTIQTCNERTHGRAQSEIFLGMLKIQPPRYPNQIVGGKEIVTGEVHVQISYEEAEVKGNSGKIFQVRKKDTNRIYATKDLQKQDLIERSEVENTLSEKNILTQAGQCPLLVGLNEERAKFYVAEIDLALEHLHRNRITNRCSSAVEVQSRLQEQENINISALTILRILRNDDRLDFARKYENWMINDWPKDLLNIIKIQGFAIKDIIFQQDGDHKHTANERIWVRRQGLARDRH</sequence>
<dbReference type="InterPro" id="IPR050236">
    <property type="entry name" value="Ser_Thr_kinase_AGC"/>
</dbReference>
<evidence type="ECO:0000256" key="3">
    <source>
        <dbReference type="ARBA" id="ARBA00022679"/>
    </source>
</evidence>
<keyword evidence="4" id="KW-0547">Nucleotide-binding</keyword>
<proteinExistence type="predicted"/>
<keyword evidence="5" id="KW-0418">Kinase</keyword>
<dbReference type="PANTHER" id="PTHR24356">
    <property type="entry name" value="SERINE/THREONINE-PROTEIN KINASE"/>
    <property type="match status" value="1"/>
</dbReference>
<reference evidence="7 8" key="1">
    <citation type="submission" date="2018-08" db="EMBL/GenBank/DDBJ databases">
        <title>Genome and evolution of the arbuscular mycorrhizal fungus Diversispora epigaea (formerly Glomus versiforme) and its bacterial endosymbionts.</title>
        <authorList>
            <person name="Sun X."/>
            <person name="Fei Z."/>
            <person name="Harrison M."/>
        </authorList>
    </citation>
    <scope>NUCLEOTIDE SEQUENCE [LARGE SCALE GENOMIC DNA]</scope>
    <source>
        <strain evidence="7 8">IT104</strain>
    </source>
</reference>
<evidence type="ECO:0000256" key="4">
    <source>
        <dbReference type="ARBA" id="ARBA00022741"/>
    </source>
</evidence>
<evidence type="ECO:0000256" key="6">
    <source>
        <dbReference type="ARBA" id="ARBA00022840"/>
    </source>
</evidence>
<gene>
    <name evidence="7" type="ORF">Glove_78g65</name>
</gene>
<dbReference type="Proteomes" id="UP000266861">
    <property type="component" value="Unassembled WGS sequence"/>
</dbReference>
<name>A0A397J8R3_9GLOM</name>
<evidence type="ECO:0000256" key="2">
    <source>
        <dbReference type="ARBA" id="ARBA00022527"/>
    </source>
</evidence>
<dbReference type="EMBL" id="PQFF01000074">
    <property type="protein sequence ID" value="RHZ84729.1"/>
    <property type="molecule type" value="Genomic_DNA"/>
</dbReference>
<dbReference type="OrthoDB" id="9996331at2759"/>
<dbReference type="Gene3D" id="3.30.200.20">
    <property type="entry name" value="Phosphorylase Kinase, domain 1"/>
    <property type="match status" value="1"/>
</dbReference>
<dbReference type="AlphaFoldDB" id="A0A397J8R3"/>
<dbReference type="PANTHER" id="PTHR24356:SF407">
    <property type="entry name" value="RAC SERINE_THREONINE-PROTEIN KINASE"/>
    <property type="match status" value="1"/>
</dbReference>
<dbReference type="GO" id="GO:0005524">
    <property type="term" value="F:ATP binding"/>
    <property type="evidence" value="ECO:0007669"/>
    <property type="project" value="UniProtKB-KW"/>
</dbReference>
<keyword evidence="6" id="KW-0067">ATP-binding</keyword>
<accession>A0A397J8R3</accession>
<organism evidence="7 8">
    <name type="scientific">Diversispora epigaea</name>
    <dbReference type="NCBI Taxonomy" id="1348612"/>
    <lineage>
        <taxon>Eukaryota</taxon>
        <taxon>Fungi</taxon>
        <taxon>Fungi incertae sedis</taxon>
        <taxon>Mucoromycota</taxon>
        <taxon>Glomeromycotina</taxon>
        <taxon>Glomeromycetes</taxon>
        <taxon>Diversisporales</taxon>
        <taxon>Diversisporaceae</taxon>
        <taxon>Diversispora</taxon>
    </lineage>
</organism>
<dbReference type="EC" id="2.7.11.1" evidence="1"/>
<dbReference type="STRING" id="1348612.A0A397J8R3"/>
<evidence type="ECO:0000313" key="7">
    <source>
        <dbReference type="EMBL" id="RHZ84729.1"/>
    </source>
</evidence>